<keyword evidence="6" id="KW-0732">Signal</keyword>
<keyword evidence="4" id="KW-0560">Oxidoreductase</keyword>
<keyword evidence="2" id="KW-0479">Metal-binding</keyword>
<feature type="domain" description="Fe2OG dioxygenase" evidence="7">
    <location>
        <begin position="143"/>
        <end position="273"/>
    </location>
</feature>
<accession>A0A365N9Y0</accession>
<dbReference type="GO" id="GO:0005506">
    <property type="term" value="F:iron ion binding"/>
    <property type="evidence" value="ECO:0007669"/>
    <property type="project" value="InterPro"/>
</dbReference>
<dbReference type="PANTHER" id="PTHR10869:SF246">
    <property type="entry name" value="TRANSMEMBRANE PROLYL 4-HYDROXYLASE"/>
    <property type="match status" value="1"/>
</dbReference>
<keyword evidence="5" id="KW-0408">Iron</keyword>
<dbReference type="PROSITE" id="PS51471">
    <property type="entry name" value="FE2OG_OXY"/>
    <property type="match status" value="1"/>
</dbReference>
<dbReference type="Gene3D" id="2.60.120.620">
    <property type="entry name" value="q2cbj1_9rhob like domain"/>
    <property type="match status" value="1"/>
</dbReference>
<protein>
    <recommendedName>
        <fullName evidence="7">Fe2OG dioxygenase domain-containing protein</fullName>
    </recommendedName>
</protein>
<dbReference type="SMART" id="SM00702">
    <property type="entry name" value="P4Hc"/>
    <property type="match status" value="1"/>
</dbReference>
<proteinExistence type="predicted"/>
<keyword evidence="3" id="KW-0223">Dioxygenase</keyword>
<organism evidence="8 9">
    <name type="scientific">Gibberella intermedia</name>
    <name type="common">Bulb rot disease fungus</name>
    <name type="synonym">Fusarium proliferatum</name>
    <dbReference type="NCBI Taxonomy" id="948311"/>
    <lineage>
        <taxon>Eukaryota</taxon>
        <taxon>Fungi</taxon>
        <taxon>Dikarya</taxon>
        <taxon>Ascomycota</taxon>
        <taxon>Pezizomycotina</taxon>
        <taxon>Sordariomycetes</taxon>
        <taxon>Hypocreomycetidae</taxon>
        <taxon>Hypocreales</taxon>
        <taxon>Nectriaceae</taxon>
        <taxon>Fusarium</taxon>
        <taxon>Fusarium fujikuroi species complex</taxon>
    </lineage>
</organism>
<gene>
    <name evidence="8" type="ORF">FPRO05_02112</name>
</gene>
<sequence length="285" mass="32659">MTARFKTSLMLIPLSMVLLSCARIWQTVSSLTDVSRLFQSLWHVPIKISETYDCHQNSTIEILSIDPFVMYINNFLSEHEVNHLLEISHDNFEQSPVYDENLKTVVDTRFRTSKSSMVPKSDIVGECLSWKMKSILGNIQHIDTEPIQIVKYEPSERFRIHMDWFDKPRNRTYSRKHPKRPYNRLASIFAYLDDDCTGGETYFPEVQGVSRVADGDKFSRTESGKGLLVRPKKGNAVFWNNLLPNGTGDPRVAHAGLPVHAGRKIGINLFSHYYYDAPMVGGDEE</sequence>
<dbReference type="EMBL" id="PKMI01000017">
    <property type="protein sequence ID" value="RBA17388.1"/>
    <property type="molecule type" value="Genomic_DNA"/>
</dbReference>
<dbReference type="AlphaFoldDB" id="A0A365N9Y0"/>
<dbReference type="PANTHER" id="PTHR10869">
    <property type="entry name" value="PROLYL 4-HYDROXYLASE ALPHA SUBUNIT"/>
    <property type="match status" value="1"/>
</dbReference>
<evidence type="ECO:0000313" key="8">
    <source>
        <dbReference type="EMBL" id="RBA17388.1"/>
    </source>
</evidence>
<dbReference type="InterPro" id="IPR006620">
    <property type="entry name" value="Pro_4_hyd_alph"/>
</dbReference>
<dbReference type="GO" id="GO:0004656">
    <property type="term" value="F:procollagen-proline 4-dioxygenase activity"/>
    <property type="evidence" value="ECO:0007669"/>
    <property type="project" value="TreeGrafter"/>
</dbReference>
<name>A0A365N9Y0_GIBIN</name>
<evidence type="ECO:0000256" key="3">
    <source>
        <dbReference type="ARBA" id="ARBA00022964"/>
    </source>
</evidence>
<evidence type="ECO:0000256" key="2">
    <source>
        <dbReference type="ARBA" id="ARBA00022723"/>
    </source>
</evidence>
<dbReference type="PROSITE" id="PS51257">
    <property type="entry name" value="PROKAR_LIPOPROTEIN"/>
    <property type="match status" value="1"/>
</dbReference>
<dbReference type="InterPro" id="IPR005123">
    <property type="entry name" value="Oxoglu/Fe-dep_dioxygenase_dom"/>
</dbReference>
<evidence type="ECO:0000313" key="9">
    <source>
        <dbReference type="Proteomes" id="UP000251714"/>
    </source>
</evidence>
<dbReference type="InterPro" id="IPR045054">
    <property type="entry name" value="P4HA-like"/>
</dbReference>
<reference evidence="8 9" key="1">
    <citation type="submission" date="2017-12" db="EMBL/GenBank/DDBJ databases">
        <title>Genome sequence of the mycotoxigenic crop pathogen Fusarium proliferatum, strain ITEM 2341 from Date Palm.</title>
        <authorList>
            <person name="Almiman B.F."/>
            <person name="Shittu T.A."/>
            <person name="Muthumeenakshi S."/>
            <person name="Baroncelli R."/>
            <person name="Sreenivasaprasada S."/>
        </authorList>
    </citation>
    <scope>NUCLEOTIDE SEQUENCE [LARGE SCALE GENOMIC DNA]</scope>
    <source>
        <strain evidence="8 9">ITEM 2341</strain>
    </source>
</reference>
<evidence type="ECO:0000259" key="7">
    <source>
        <dbReference type="PROSITE" id="PS51471"/>
    </source>
</evidence>
<comment type="caution">
    <text evidence="8">The sequence shown here is derived from an EMBL/GenBank/DDBJ whole genome shotgun (WGS) entry which is preliminary data.</text>
</comment>
<evidence type="ECO:0000256" key="4">
    <source>
        <dbReference type="ARBA" id="ARBA00023002"/>
    </source>
</evidence>
<dbReference type="GO" id="GO:0005783">
    <property type="term" value="C:endoplasmic reticulum"/>
    <property type="evidence" value="ECO:0007669"/>
    <property type="project" value="TreeGrafter"/>
</dbReference>
<dbReference type="GO" id="GO:0031418">
    <property type="term" value="F:L-ascorbic acid binding"/>
    <property type="evidence" value="ECO:0007669"/>
    <property type="project" value="InterPro"/>
</dbReference>
<evidence type="ECO:0000256" key="6">
    <source>
        <dbReference type="SAM" id="SignalP"/>
    </source>
</evidence>
<dbReference type="InterPro" id="IPR044862">
    <property type="entry name" value="Pro_4_hyd_alph_FE2OG_OXY"/>
</dbReference>
<evidence type="ECO:0000256" key="1">
    <source>
        <dbReference type="ARBA" id="ARBA00001961"/>
    </source>
</evidence>
<comment type="cofactor">
    <cofactor evidence="1">
        <name>L-ascorbate</name>
        <dbReference type="ChEBI" id="CHEBI:38290"/>
    </cofactor>
</comment>
<feature type="signal peptide" evidence="6">
    <location>
        <begin position="1"/>
        <end position="22"/>
    </location>
</feature>
<dbReference type="Proteomes" id="UP000251714">
    <property type="component" value="Unassembled WGS sequence"/>
</dbReference>
<feature type="chain" id="PRO_5016785990" description="Fe2OG dioxygenase domain-containing protein" evidence="6">
    <location>
        <begin position="23"/>
        <end position="285"/>
    </location>
</feature>
<evidence type="ECO:0000256" key="5">
    <source>
        <dbReference type="ARBA" id="ARBA00023004"/>
    </source>
</evidence>
<dbReference type="Pfam" id="PF13640">
    <property type="entry name" value="2OG-FeII_Oxy_3"/>
    <property type="match status" value="1"/>
</dbReference>